<dbReference type="Proteomes" id="UP000324222">
    <property type="component" value="Unassembled WGS sequence"/>
</dbReference>
<gene>
    <name evidence="1" type="ORF">E2C01_006412</name>
</gene>
<evidence type="ECO:0000313" key="1">
    <source>
        <dbReference type="EMBL" id="MPC13668.1"/>
    </source>
</evidence>
<organism evidence="1 2">
    <name type="scientific">Portunus trituberculatus</name>
    <name type="common">Swimming crab</name>
    <name type="synonym">Neptunus trituberculatus</name>
    <dbReference type="NCBI Taxonomy" id="210409"/>
    <lineage>
        <taxon>Eukaryota</taxon>
        <taxon>Metazoa</taxon>
        <taxon>Ecdysozoa</taxon>
        <taxon>Arthropoda</taxon>
        <taxon>Crustacea</taxon>
        <taxon>Multicrustacea</taxon>
        <taxon>Malacostraca</taxon>
        <taxon>Eumalacostraca</taxon>
        <taxon>Eucarida</taxon>
        <taxon>Decapoda</taxon>
        <taxon>Pleocyemata</taxon>
        <taxon>Brachyura</taxon>
        <taxon>Eubrachyura</taxon>
        <taxon>Portunoidea</taxon>
        <taxon>Portunidae</taxon>
        <taxon>Portuninae</taxon>
        <taxon>Portunus</taxon>
    </lineage>
</organism>
<keyword evidence="2" id="KW-1185">Reference proteome</keyword>
<reference evidence="1 2" key="1">
    <citation type="submission" date="2019-05" db="EMBL/GenBank/DDBJ databases">
        <title>Another draft genome of Portunus trituberculatus and its Hox gene families provides insights of decapod evolution.</title>
        <authorList>
            <person name="Jeong J.-H."/>
            <person name="Song I."/>
            <person name="Kim S."/>
            <person name="Choi T."/>
            <person name="Kim D."/>
            <person name="Ryu S."/>
            <person name="Kim W."/>
        </authorList>
    </citation>
    <scope>NUCLEOTIDE SEQUENCE [LARGE SCALE GENOMIC DNA]</scope>
    <source>
        <tissue evidence="1">Muscle</tissue>
    </source>
</reference>
<accession>A0A5B7CWT4</accession>
<name>A0A5B7CWT4_PORTR</name>
<comment type="caution">
    <text evidence="1">The sequence shown here is derived from an EMBL/GenBank/DDBJ whole genome shotgun (WGS) entry which is preliminary data.</text>
</comment>
<dbReference type="AlphaFoldDB" id="A0A5B7CWT4"/>
<dbReference type="EMBL" id="VSRR010000298">
    <property type="protein sequence ID" value="MPC13668.1"/>
    <property type="molecule type" value="Genomic_DNA"/>
</dbReference>
<protein>
    <submittedName>
        <fullName evidence="1">Uncharacterized protein</fullName>
    </submittedName>
</protein>
<proteinExistence type="predicted"/>
<evidence type="ECO:0000313" key="2">
    <source>
        <dbReference type="Proteomes" id="UP000324222"/>
    </source>
</evidence>
<sequence length="38" mass="4076">MVLAFSGLGVSAFLSFHPWLSLTLPNISNLSPLDADML</sequence>